<evidence type="ECO:0000256" key="4">
    <source>
        <dbReference type="ARBA" id="ARBA00022660"/>
    </source>
</evidence>
<keyword evidence="11" id="KW-1185">Reference proteome</keyword>
<dbReference type="AlphaFoldDB" id="A0A427YVS7"/>
<keyword evidence="6" id="KW-0249">Electron transport</keyword>
<reference evidence="10 11" key="1">
    <citation type="submission" date="2018-11" db="EMBL/GenBank/DDBJ databases">
        <title>Genome sequence of Saitozyma podzolica DSM 27192.</title>
        <authorList>
            <person name="Aliyu H."/>
            <person name="Gorte O."/>
            <person name="Ochsenreither K."/>
        </authorList>
    </citation>
    <scope>NUCLEOTIDE SEQUENCE [LARGE SCALE GENOMIC DNA]</scope>
    <source>
        <strain evidence="10 11">DSM 27192</strain>
    </source>
</reference>
<comment type="caution">
    <text evidence="10">The sequence shown here is derived from an EMBL/GenBank/DDBJ whole genome shotgun (WGS) entry which is preliminary data.</text>
</comment>
<evidence type="ECO:0000313" key="10">
    <source>
        <dbReference type="EMBL" id="RSH95243.1"/>
    </source>
</evidence>
<evidence type="ECO:0000256" key="9">
    <source>
        <dbReference type="ARBA" id="ARBA00031684"/>
    </source>
</evidence>
<evidence type="ECO:0000256" key="6">
    <source>
        <dbReference type="ARBA" id="ARBA00022982"/>
    </source>
</evidence>
<comment type="subcellular location">
    <subcellularLocation>
        <location evidence="1">Mitochondrion inner membrane</location>
        <topology evidence="1">Peripheral membrane protein</topology>
        <orientation evidence="1">Matrix side</orientation>
    </subcellularLocation>
</comment>
<protein>
    <recommendedName>
        <fullName evidence="9">Complex III subunit 7</fullName>
    </recommendedName>
</protein>
<evidence type="ECO:0000256" key="7">
    <source>
        <dbReference type="ARBA" id="ARBA00023128"/>
    </source>
</evidence>
<keyword evidence="5" id="KW-0999">Mitochondrion inner membrane</keyword>
<keyword evidence="4" id="KW-0679">Respiratory chain</keyword>
<keyword evidence="7" id="KW-0496">Mitochondrion</keyword>
<dbReference type="InterPro" id="IPR003197">
    <property type="entry name" value="QCR7"/>
</dbReference>
<evidence type="ECO:0000256" key="3">
    <source>
        <dbReference type="ARBA" id="ARBA00022448"/>
    </source>
</evidence>
<dbReference type="PANTHER" id="PTHR12022">
    <property type="entry name" value="UBIQUINOL-CYTOCHROME C REDUCTASE COMPLEX 14 KD PROTEIN"/>
    <property type="match status" value="1"/>
</dbReference>
<gene>
    <name evidence="10" type="primary">QCR7</name>
    <name evidence="10" type="ORF">EHS25_000329</name>
</gene>
<dbReference type="GO" id="GO:0005743">
    <property type="term" value="C:mitochondrial inner membrane"/>
    <property type="evidence" value="ECO:0007669"/>
    <property type="project" value="UniProtKB-SubCell"/>
</dbReference>
<accession>A0A427YVS7</accession>
<dbReference type="InterPro" id="IPR036544">
    <property type="entry name" value="QCR7_sf"/>
</dbReference>
<keyword evidence="3" id="KW-0813">Transport</keyword>
<evidence type="ECO:0000256" key="2">
    <source>
        <dbReference type="ARBA" id="ARBA00008554"/>
    </source>
</evidence>
<organism evidence="10 11">
    <name type="scientific">Saitozyma podzolica</name>
    <dbReference type="NCBI Taxonomy" id="1890683"/>
    <lineage>
        <taxon>Eukaryota</taxon>
        <taxon>Fungi</taxon>
        <taxon>Dikarya</taxon>
        <taxon>Basidiomycota</taxon>
        <taxon>Agaricomycotina</taxon>
        <taxon>Tremellomycetes</taxon>
        <taxon>Tremellales</taxon>
        <taxon>Trimorphomycetaceae</taxon>
        <taxon>Saitozyma</taxon>
    </lineage>
</organism>
<evidence type="ECO:0000256" key="5">
    <source>
        <dbReference type="ARBA" id="ARBA00022792"/>
    </source>
</evidence>
<evidence type="ECO:0000256" key="8">
    <source>
        <dbReference type="ARBA" id="ARBA00023136"/>
    </source>
</evidence>
<evidence type="ECO:0000256" key="1">
    <source>
        <dbReference type="ARBA" id="ARBA00004443"/>
    </source>
</evidence>
<dbReference type="SUPFAM" id="SSF81524">
    <property type="entry name" value="14 kDa protein of cytochrome bc1 complex (Ubiquinol-cytochrome c reductase)"/>
    <property type="match status" value="1"/>
</dbReference>
<sequence length="131" mass="15154">MVLLGGPLGISLAPQIKAYSGGLYKALKPLANAYANVVGHRKMGLKYDDLITEEREDIQRALGRLTTREEYDRSFRMRQAFQQSVMHKPLPKAQWLKPSEDDRYLTPRINQVVKEDDERTLYDTMSVEKRK</sequence>
<comment type="similarity">
    <text evidence="2">Belongs to the UQCRB/QCR7 family.</text>
</comment>
<keyword evidence="8" id="KW-0472">Membrane</keyword>
<dbReference type="Gene3D" id="1.10.1090.10">
    <property type="entry name" value="Cytochrome b-c1 complex subunit 7"/>
    <property type="match status" value="1"/>
</dbReference>
<dbReference type="Pfam" id="PF02271">
    <property type="entry name" value="UCR_14kD"/>
    <property type="match status" value="1"/>
</dbReference>
<dbReference type="OrthoDB" id="425749at2759"/>
<dbReference type="FunFam" id="1.10.1090.10:FF:000001">
    <property type="entry name" value="Cytochrome b-c1 complex subunit 7"/>
    <property type="match status" value="1"/>
</dbReference>
<dbReference type="GO" id="GO:0006122">
    <property type="term" value="P:mitochondrial electron transport, ubiquinol to cytochrome c"/>
    <property type="evidence" value="ECO:0007669"/>
    <property type="project" value="InterPro"/>
</dbReference>
<dbReference type="EMBL" id="RSCD01000001">
    <property type="protein sequence ID" value="RSH95243.1"/>
    <property type="molecule type" value="Genomic_DNA"/>
</dbReference>
<dbReference type="GO" id="GO:0045275">
    <property type="term" value="C:respiratory chain complex III"/>
    <property type="evidence" value="ECO:0007669"/>
    <property type="project" value="InterPro"/>
</dbReference>
<evidence type="ECO:0000313" key="11">
    <source>
        <dbReference type="Proteomes" id="UP000279259"/>
    </source>
</evidence>
<dbReference type="Proteomes" id="UP000279259">
    <property type="component" value="Unassembled WGS sequence"/>
</dbReference>
<name>A0A427YVS7_9TREE</name>
<dbReference type="STRING" id="1890683.A0A427YVS7"/>
<dbReference type="PANTHER" id="PTHR12022:SF0">
    <property type="entry name" value="CYTOCHROME B-C1 COMPLEX SUBUNIT 7"/>
    <property type="match status" value="1"/>
</dbReference>
<proteinExistence type="inferred from homology"/>